<sequence>MAISVLSILLDGLGTAGWGTEEGAYIILVDEVKKLENPSLVAPTNLFLDEVAEEIYVGRGRHIYVFNPTAILLARLDAGAEVTARRLALDSQGTIYTLDWDQNRVWRYDFFGKRLGELKLEGLPPGADPQKVSLAGLALDGQDRLYLLDAGNGYGYRTNPQGVIQQAIGEGKLRDYSDLDVSRDGGLLAFLSFEEGRVRTYRPSGELVAEFGRRTGSSGGFSQPVAVRLGPDKKVFVLDRNRATLLVFAPEGEFLGELGWGFGLPNDLRIDSRYHLLVADALANRLWSIKVSFQERKRRPAPSLAPGDEGGKETMGTMGSSGSSGGPGPLGQSSLPEPWPGKEEVVPKRE</sequence>
<evidence type="ECO:0008006" key="4">
    <source>
        <dbReference type="Google" id="ProtNLM"/>
    </source>
</evidence>
<dbReference type="SUPFAM" id="SSF101898">
    <property type="entry name" value="NHL repeat"/>
    <property type="match status" value="1"/>
</dbReference>
<dbReference type="GO" id="GO:0008270">
    <property type="term" value="F:zinc ion binding"/>
    <property type="evidence" value="ECO:0007669"/>
    <property type="project" value="UniProtKB-KW"/>
</dbReference>
<dbReference type="EMBL" id="JACPRF010000267">
    <property type="protein sequence ID" value="MBI2876977.1"/>
    <property type="molecule type" value="Genomic_DNA"/>
</dbReference>
<evidence type="ECO:0000256" key="1">
    <source>
        <dbReference type="SAM" id="MobiDB-lite"/>
    </source>
</evidence>
<gene>
    <name evidence="2" type="ORF">HYY20_08860</name>
</gene>
<dbReference type="InterPro" id="IPR050952">
    <property type="entry name" value="TRIM-NHL_E3_ligases"/>
</dbReference>
<reference evidence="2" key="1">
    <citation type="submission" date="2020-07" db="EMBL/GenBank/DDBJ databases">
        <title>Huge and variable diversity of episymbiotic CPR bacteria and DPANN archaea in groundwater ecosystems.</title>
        <authorList>
            <person name="He C.Y."/>
            <person name="Keren R."/>
            <person name="Whittaker M."/>
            <person name="Farag I.F."/>
            <person name="Doudna J."/>
            <person name="Cate J.H.D."/>
            <person name="Banfield J.F."/>
        </authorList>
    </citation>
    <scope>NUCLEOTIDE SEQUENCE</scope>
    <source>
        <strain evidence="2">NC_groundwater_672_Ag_B-0.1um_62_36</strain>
    </source>
</reference>
<proteinExistence type="predicted"/>
<feature type="region of interest" description="Disordered" evidence="1">
    <location>
        <begin position="298"/>
        <end position="350"/>
    </location>
</feature>
<name>A0A932CPL1_UNCTE</name>
<feature type="compositionally biased region" description="Basic and acidic residues" evidence="1">
    <location>
        <begin position="340"/>
        <end position="350"/>
    </location>
</feature>
<evidence type="ECO:0000313" key="3">
    <source>
        <dbReference type="Proteomes" id="UP000769766"/>
    </source>
</evidence>
<dbReference type="Gene3D" id="2.120.10.30">
    <property type="entry name" value="TolB, C-terminal domain"/>
    <property type="match status" value="1"/>
</dbReference>
<dbReference type="Proteomes" id="UP000769766">
    <property type="component" value="Unassembled WGS sequence"/>
</dbReference>
<accession>A0A932CPL1</accession>
<evidence type="ECO:0000313" key="2">
    <source>
        <dbReference type="EMBL" id="MBI2876977.1"/>
    </source>
</evidence>
<protein>
    <recommendedName>
        <fullName evidence="4">NHL repeat containing protein</fullName>
    </recommendedName>
</protein>
<dbReference type="InterPro" id="IPR011042">
    <property type="entry name" value="6-blade_b-propeller_TolB-like"/>
</dbReference>
<comment type="caution">
    <text evidence="2">The sequence shown here is derived from an EMBL/GenBank/DDBJ whole genome shotgun (WGS) entry which is preliminary data.</text>
</comment>
<dbReference type="Gene3D" id="2.40.10.500">
    <property type="match status" value="1"/>
</dbReference>
<dbReference type="PANTHER" id="PTHR24104">
    <property type="entry name" value="E3 UBIQUITIN-PROTEIN LIGASE NHLRC1-RELATED"/>
    <property type="match status" value="1"/>
</dbReference>
<dbReference type="AlphaFoldDB" id="A0A932CPL1"/>
<dbReference type="PANTHER" id="PTHR24104:SF25">
    <property type="entry name" value="PROTEIN LIN-41"/>
    <property type="match status" value="1"/>
</dbReference>
<organism evidence="2 3">
    <name type="scientific">Tectimicrobiota bacterium</name>
    <dbReference type="NCBI Taxonomy" id="2528274"/>
    <lineage>
        <taxon>Bacteria</taxon>
        <taxon>Pseudomonadati</taxon>
        <taxon>Nitrospinota/Tectimicrobiota group</taxon>
        <taxon>Candidatus Tectimicrobiota</taxon>
    </lineage>
</organism>